<keyword evidence="1" id="KW-0472">Membrane</keyword>
<dbReference type="KEGG" id="psym:J1N51_10325"/>
<protein>
    <recommendedName>
        <fullName evidence="4">DUF3149 domain-containing protein</fullName>
    </recommendedName>
</protein>
<keyword evidence="3" id="KW-1185">Reference proteome</keyword>
<dbReference type="EMBL" id="CP072110">
    <property type="protein sequence ID" value="QTH65429.1"/>
    <property type="molecule type" value="Genomic_DNA"/>
</dbReference>
<keyword evidence="1" id="KW-0812">Transmembrane</keyword>
<dbReference type="Proteomes" id="UP000682739">
    <property type="component" value="Chromosome"/>
</dbReference>
<evidence type="ECO:0000313" key="2">
    <source>
        <dbReference type="EMBL" id="QTH65429.1"/>
    </source>
</evidence>
<accession>A0A975HLJ5</accession>
<feature type="transmembrane region" description="Helical" evidence="1">
    <location>
        <begin position="20"/>
        <end position="42"/>
    </location>
</feature>
<proteinExistence type="predicted"/>
<dbReference type="RefSeq" id="WP_208833464.1">
    <property type="nucleotide sequence ID" value="NZ_CP072110.1"/>
</dbReference>
<reference evidence="2" key="1">
    <citation type="submission" date="2021-03" db="EMBL/GenBank/DDBJ databases">
        <title>Description of Psychrosphaera ytuae sp. nov. isolated from deep sea sediment of South China Sea.</title>
        <authorList>
            <person name="Zhang J."/>
            <person name="Xu X.-D."/>
        </authorList>
    </citation>
    <scope>NUCLEOTIDE SEQUENCE</scope>
    <source>
        <strain evidence="2">MTZ26</strain>
    </source>
</reference>
<gene>
    <name evidence="2" type="ORF">J1N51_10325</name>
</gene>
<organism evidence="2 3">
    <name type="scientific">Psychrosphaera ytuae</name>
    <dbReference type="NCBI Taxonomy" id="2820710"/>
    <lineage>
        <taxon>Bacteria</taxon>
        <taxon>Pseudomonadati</taxon>
        <taxon>Pseudomonadota</taxon>
        <taxon>Gammaproteobacteria</taxon>
        <taxon>Alteromonadales</taxon>
        <taxon>Pseudoalteromonadaceae</taxon>
        <taxon>Psychrosphaera</taxon>
    </lineage>
</organism>
<sequence>MFTDYNFESMFRDFMQDPVLYMSFGILGLTVGLMAFYTWYFIKNVVNSEPE</sequence>
<dbReference type="AlphaFoldDB" id="A0A975HLJ5"/>
<evidence type="ECO:0008006" key="4">
    <source>
        <dbReference type="Google" id="ProtNLM"/>
    </source>
</evidence>
<evidence type="ECO:0000313" key="3">
    <source>
        <dbReference type="Proteomes" id="UP000682739"/>
    </source>
</evidence>
<name>A0A975HLJ5_9GAMM</name>
<keyword evidence="1" id="KW-1133">Transmembrane helix</keyword>
<evidence type="ECO:0000256" key="1">
    <source>
        <dbReference type="SAM" id="Phobius"/>
    </source>
</evidence>